<reference evidence="2" key="1">
    <citation type="journal article" date="2019" name="Int. J. Syst. Evol. Microbiol.">
        <title>The Global Catalogue of Microorganisms (GCM) 10K type strain sequencing project: providing services to taxonomists for standard genome sequencing and annotation.</title>
        <authorList>
            <consortium name="The Broad Institute Genomics Platform"/>
            <consortium name="The Broad Institute Genome Sequencing Center for Infectious Disease"/>
            <person name="Wu L."/>
            <person name="Ma J."/>
        </authorList>
    </citation>
    <scope>NUCLEOTIDE SEQUENCE [LARGE SCALE GENOMIC DNA]</scope>
    <source>
        <strain evidence="2">CCUG 53903</strain>
    </source>
</reference>
<dbReference type="SUPFAM" id="SSF53597">
    <property type="entry name" value="Dihydrofolate reductase-like"/>
    <property type="match status" value="1"/>
</dbReference>
<dbReference type="Proteomes" id="UP001596058">
    <property type="component" value="Unassembled WGS sequence"/>
</dbReference>
<dbReference type="InterPro" id="IPR024072">
    <property type="entry name" value="DHFR-like_dom_sf"/>
</dbReference>
<comment type="caution">
    <text evidence="1">The sequence shown here is derived from an EMBL/GenBank/DDBJ whole genome shotgun (WGS) entry which is preliminary data.</text>
</comment>
<proteinExistence type="predicted"/>
<gene>
    <name evidence="1" type="ORF">ACFPZ3_09880</name>
</gene>
<evidence type="ECO:0008006" key="3">
    <source>
        <dbReference type="Google" id="ProtNLM"/>
    </source>
</evidence>
<dbReference type="EMBL" id="JBHSPA010000013">
    <property type="protein sequence ID" value="MFC5824158.1"/>
    <property type="molecule type" value="Genomic_DNA"/>
</dbReference>
<name>A0ABW1CEP5_9ACTN</name>
<dbReference type="RefSeq" id="WP_379513688.1">
    <property type="nucleotide sequence ID" value="NZ_JBHSPA010000013.1"/>
</dbReference>
<evidence type="ECO:0000313" key="1">
    <source>
        <dbReference type="EMBL" id="MFC5824158.1"/>
    </source>
</evidence>
<keyword evidence="2" id="KW-1185">Reference proteome</keyword>
<accession>A0ABW1CEP5</accession>
<sequence length="65" mass="7063">MAAISELKAKPGGELQVHGSGILTRWLLENDLVEEMIPIVILGQGARPVRILRSTRSSRGSARRA</sequence>
<organism evidence="1 2">
    <name type="scientific">Nonomuraea insulae</name>
    <dbReference type="NCBI Taxonomy" id="1616787"/>
    <lineage>
        <taxon>Bacteria</taxon>
        <taxon>Bacillati</taxon>
        <taxon>Actinomycetota</taxon>
        <taxon>Actinomycetes</taxon>
        <taxon>Streptosporangiales</taxon>
        <taxon>Streptosporangiaceae</taxon>
        <taxon>Nonomuraea</taxon>
    </lineage>
</organism>
<protein>
    <recommendedName>
        <fullName evidence="3">Bacterial bifunctional deaminase-reductase C-terminal domain-containing protein</fullName>
    </recommendedName>
</protein>
<evidence type="ECO:0000313" key="2">
    <source>
        <dbReference type="Proteomes" id="UP001596058"/>
    </source>
</evidence>